<dbReference type="Gene3D" id="1.10.150.690">
    <property type="entry name" value="DUF2063"/>
    <property type="match status" value="1"/>
</dbReference>
<gene>
    <name evidence="2" type="ORF">ACFQDI_17255</name>
</gene>
<accession>A0ABW0KV91</accession>
<sequence length="292" mass="33611">MSTHTPPERLRTNADLRHLQRSMAAALMQPLTKQDRLRSETRADYIAPNDRMSGFERLEIYARQYWFRLLDCLYDDYPALRVFLGERRFHQLCRDYLAQHPSMSWTLRNLGAELPAFITDARARDIARVEWAQTLAFDEAQKKPLHVDDLLGEDPATLRLDVQPCVVLLQIGHAVDHFITAMKKSDADVRGSASQAVTEAPLRTATARAPRLKRERVHLAVHRHDNRLYFKRLAPEAHALLCALKDGAPLAEAIERALSEACPETDWPAQIRDWFNEFSQLGWLTQKHSRQS</sequence>
<keyword evidence="3" id="KW-1185">Reference proteome</keyword>
<dbReference type="RefSeq" id="WP_377169034.1">
    <property type="nucleotide sequence ID" value="NZ_JBHSMQ010000006.1"/>
</dbReference>
<dbReference type="InterPro" id="IPR018640">
    <property type="entry name" value="DUF2063"/>
</dbReference>
<protein>
    <submittedName>
        <fullName evidence="2">DNA-binding domain-containing protein</fullName>
    </submittedName>
</protein>
<dbReference type="InterPro" id="IPR044922">
    <property type="entry name" value="DUF2063_N_sf"/>
</dbReference>
<dbReference type="GO" id="GO:0003677">
    <property type="term" value="F:DNA binding"/>
    <property type="evidence" value="ECO:0007669"/>
    <property type="project" value="UniProtKB-KW"/>
</dbReference>
<name>A0ABW0KV91_9BACT</name>
<dbReference type="Proteomes" id="UP001596052">
    <property type="component" value="Unassembled WGS sequence"/>
</dbReference>
<keyword evidence="2" id="KW-0238">DNA-binding</keyword>
<organism evidence="2 3">
    <name type="scientific">Prosthecobacter fluviatilis</name>
    <dbReference type="NCBI Taxonomy" id="445931"/>
    <lineage>
        <taxon>Bacteria</taxon>
        <taxon>Pseudomonadati</taxon>
        <taxon>Verrucomicrobiota</taxon>
        <taxon>Verrucomicrobiia</taxon>
        <taxon>Verrucomicrobiales</taxon>
        <taxon>Verrucomicrobiaceae</taxon>
        <taxon>Prosthecobacter</taxon>
    </lineage>
</organism>
<dbReference type="EMBL" id="JBHSMQ010000006">
    <property type="protein sequence ID" value="MFC5456617.1"/>
    <property type="molecule type" value="Genomic_DNA"/>
</dbReference>
<reference evidence="3" key="1">
    <citation type="journal article" date="2019" name="Int. J. Syst. Evol. Microbiol.">
        <title>The Global Catalogue of Microorganisms (GCM) 10K type strain sequencing project: providing services to taxonomists for standard genome sequencing and annotation.</title>
        <authorList>
            <consortium name="The Broad Institute Genomics Platform"/>
            <consortium name="The Broad Institute Genome Sequencing Center for Infectious Disease"/>
            <person name="Wu L."/>
            <person name="Ma J."/>
        </authorList>
    </citation>
    <scope>NUCLEOTIDE SEQUENCE [LARGE SCALE GENOMIC DNA]</scope>
    <source>
        <strain evidence="3">CGMCC 4.1469</strain>
    </source>
</reference>
<proteinExistence type="predicted"/>
<evidence type="ECO:0000313" key="3">
    <source>
        <dbReference type="Proteomes" id="UP001596052"/>
    </source>
</evidence>
<feature type="domain" description="Putative DNA-binding" evidence="1">
    <location>
        <begin position="19"/>
        <end position="118"/>
    </location>
</feature>
<dbReference type="Pfam" id="PF09836">
    <property type="entry name" value="DUF2063"/>
    <property type="match status" value="1"/>
</dbReference>
<evidence type="ECO:0000259" key="1">
    <source>
        <dbReference type="Pfam" id="PF09836"/>
    </source>
</evidence>
<evidence type="ECO:0000313" key="2">
    <source>
        <dbReference type="EMBL" id="MFC5456617.1"/>
    </source>
</evidence>
<comment type="caution">
    <text evidence="2">The sequence shown here is derived from an EMBL/GenBank/DDBJ whole genome shotgun (WGS) entry which is preliminary data.</text>
</comment>